<dbReference type="HOGENOM" id="CLU_420840_0_0_6"/>
<gene>
    <name evidence="1" type="ordered locus">PANA_0522</name>
</gene>
<dbReference type="KEGG" id="pam:PANA_0522"/>
<organism evidence="1 2">
    <name type="scientific">Pantoea ananatis (strain LMG 20103)</name>
    <dbReference type="NCBI Taxonomy" id="706191"/>
    <lineage>
        <taxon>Bacteria</taxon>
        <taxon>Pseudomonadati</taxon>
        <taxon>Pseudomonadota</taxon>
        <taxon>Gammaproteobacteria</taxon>
        <taxon>Enterobacterales</taxon>
        <taxon>Erwiniaceae</taxon>
        <taxon>Pantoea</taxon>
    </lineage>
</organism>
<dbReference type="RefSeq" id="WP_013024417.1">
    <property type="nucleotide sequence ID" value="NC_013956.2"/>
</dbReference>
<accession>D4GIU4</accession>
<dbReference type="EMBL" id="CP001875">
    <property type="protein sequence ID" value="ADD75689.1"/>
    <property type="molecule type" value="Genomic_DNA"/>
</dbReference>
<keyword evidence="2" id="KW-1185">Reference proteome</keyword>
<dbReference type="eggNOG" id="ENOG5032Y8P">
    <property type="taxonomic scope" value="Bacteria"/>
</dbReference>
<dbReference type="Proteomes" id="UP000001702">
    <property type="component" value="Chromosome"/>
</dbReference>
<name>D4GIU4_PANAM</name>
<dbReference type="AlphaFoldDB" id="D4GIU4"/>
<reference evidence="1 2" key="1">
    <citation type="journal article" date="2010" name="J. Bacteriol.">
        <title>Genome sequence of Pantoea ananatis LMG20103, the causative agent of Eucalyptus blight and dieback.</title>
        <authorList>
            <person name="De Maayer P."/>
            <person name="Chan W.Y."/>
            <person name="Venter S.N."/>
            <person name="Toth I.K."/>
            <person name="Birch P.R."/>
            <person name="Joubert F."/>
            <person name="Coutinho T.A."/>
        </authorList>
    </citation>
    <scope>NUCLEOTIDE SEQUENCE [LARGE SCALE GENOMIC DNA]</scope>
    <source>
        <strain evidence="1 2">LMG 20103</strain>
    </source>
</reference>
<protein>
    <recommendedName>
        <fullName evidence="3">Response receiver domain-containing protein</fullName>
    </recommendedName>
</protein>
<proteinExistence type="predicted"/>
<sequence>MSNIRELVNIKKIKKALLIDDSYNKKPKKENISYSDDWDLLFSDLTVRDIEIIKEKFPDYENIEVDALKESDEFIAILWDLRDQIQSCTPFFERYISDTNYDLELLNHLKKKLCEYNIEVTQIGIPLLADSSHKAILKNPEIDLIFIDLFLGGSQDSKSKKRSIDTIKHIIKERENSPPLVILISRSPSLESSKIEFRDETLIIESMFRILPKIDIKNDVKFEQILYRLIYEIENSKKIVNFINSWKRGINSSLEKTLATMRSLDLSTYSKLKELLLDGEGESTGNYIVDVFEHIMQHNIEEDSDIINSAIRLNDLGNSSTYYPYITKDKNLHTLLYSVLFKNNNRAKISSTDGKNLRFGDIISICSLENADEKEKHYLIDRYNSEDVFIVITPACDLQRCSVYNVLLLKGKISNLSLNSWIANDNEIITPIVKIDDEFKSIKWDVKSIETLLAKDISNMLENNFIKKIATLRENAALSIQQNFLASVGRVGLIAPMPASYIVKLELFYLDKNKKLKKIDLTENNSPQENFAICYVGRYLQEKNSKSITLSEELAENIRKSICDIDIEDVYPKTKKVISIIKDSVEIQHKLCRQLRIDRNKATSIELMDEEMVSKIGYIIENPDVNAMNALSGKQDAAIVIVIKQHA</sequence>
<evidence type="ECO:0008006" key="3">
    <source>
        <dbReference type="Google" id="ProtNLM"/>
    </source>
</evidence>
<evidence type="ECO:0000313" key="2">
    <source>
        <dbReference type="Proteomes" id="UP000001702"/>
    </source>
</evidence>
<evidence type="ECO:0000313" key="1">
    <source>
        <dbReference type="EMBL" id="ADD75689.1"/>
    </source>
</evidence>